<proteinExistence type="predicted"/>
<dbReference type="GO" id="GO:0003723">
    <property type="term" value="F:RNA binding"/>
    <property type="evidence" value="ECO:0007669"/>
    <property type="project" value="UniProtKB-KW"/>
</dbReference>
<evidence type="ECO:0000313" key="14">
    <source>
        <dbReference type="Proteomes" id="UP000078113"/>
    </source>
</evidence>
<dbReference type="GO" id="GO:0015074">
    <property type="term" value="P:DNA integration"/>
    <property type="evidence" value="ECO:0007669"/>
    <property type="project" value="InterPro"/>
</dbReference>
<feature type="region of interest" description="Disordered" evidence="10">
    <location>
        <begin position="1"/>
        <end position="29"/>
    </location>
</feature>
<dbReference type="Gene3D" id="2.40.70.10">
    <property type="entry name" value="Acid Proteases"/>
    <property type="match status" value="1"/>
</dbReference>
<dbReference type="GO" id="GO:0004519">
    <property type="term" value="F:endonuclease activity"/>
    <property type="evidence" value="ECO:0007669"/>
    <property type="project" value="UniProtKB-KW"/>
</dbReference>
<name>A0A8X7N463_9BASI</name>
<feature type="compositionally biased region" description="Acidic residues" evidence="10">
    <location>
        <begin position="1242"/>
        <end position="1251"/>
    </location>
</feature>
<evidence type="ECO:0000313" key="13">
    <source>
        <dbReference type="EMBL" id="KAE8264480.1"/>
    </source>
</evidence>
<dbReference type="PROSITE" id="PS50878">
    <property type="entry name" value="RT_POL"/>
    <property type="match status" value="1"/>
</dbReference>
<dbReference type="InterPro" id="IPR021109">
    <property type="entry name" value="Peptidase_aspartic_dom_sf"/>
</dbReference>
<dbReference type="SUPFAM" id="SSF53098">
    <property type="entry name" value="Ribonuclease H-like"/>
    <property type="match status" value="1"/>
</dbReference>
<organism evidence="13 14">
    <name type="scientific">Tilletia walkeri</name>
    <dbReference type="NCBI Taxonomy" id="117179"/>
    <lineage>
        <taxon>Eukaryota</taxon>
        <taxon>Fungi</taxon>
        <taxon>Dikarya</taxon>
        <taxon>Basidiomycota</taxon>
        <taxon>Ustilaginomycotina</taxon>
        <taxon>Exobasidiomycetes</taxon>
        <taxon>Tilletiales</taxon>
        <taxon>Tilletiaceae</taxon>
        <taxon>Tilletia</taxon>
    </lineage>
</organism>
<keyword evidence="9" id="KW-0511">Multifunctional enzyme</keyword>
<evidence type="ECO:0000256" key="4">
    <source>
        <dbReference type="ARBA" id="ARBA00022722"/>
    </source>
</evidence>
<keyword evidence="2" id="KW-0808">Transferase</keyword>
<keyword evidence="3" id="KW-0548">Nucleotidyltransferase</keyword>
<dbReference type="CDD" id="cd00303">
    <property type="entry name" value="retropepsin_like"/>
    <property type="match status" value="1"/>
</dbReference>
<dbReference type="SUPFAM" id="SSF50630">
    <property type="entry name" value="Acid proteases"/>
    <property type="match status" value="1"/>
</dbReference>
<dbReference type="PANTHER" id="PTHR37984:SF5">
    <property type="entry name" value="PROTEIN NYNRIN-LIKE"/>
    <property type="match status" value="1"/>
</dbReference>
<keyword evidence="5" id="KW-0255">Endonuclease</keyword>
<dbReference type="InterPro" id="IPR036397">
    <property type="entry name" value="RNaseH_sf"/>
</dbReference>
<evidence type="ECO:0000256" key="2">
    <source>
        <dbReference type="ARBA" id="ARBA00022679"/>
    </source>
</evidence>
<evidence type="ECO:0000256" key="9">
    <source>
        <dbReference type="ARBA" id="ARBA00023268"/>
    </source>
</evidence>
<evidence type="ECO:0000256" key="7">
    <source>
        <dbReference type="ARBA" id="ARBA00022884"/>
    </source>
</evidence>
<comment type="caution">
    <text evidence="13">The sequence shown here is derived from an EMBL/GenBank/DDBJ whole genome shotgun (WGS) entry which is preliminary data.</text>
</comment>
<feature type="domain" description="Reverse transcriptase" evidence="11">
    <location>
        <begin position="474"/>
        <end position="652"/>
    </location>
</feature>
<evidence type="ECO:0000256" key="6">
    <source>
        <dbReference type="ARBA" id="ARBA00022801"/>
    </source>
</evidence>
<evidence type="ECO:0000259" key="11">
    <source>
        <dbReference type="PROSITE" id="PS50878"/>
    </source>
</evidence>
<evidence type="ECO:0000256" key="5">
    <source>
        <dbReference type="ARBA" id="ARBA00022759"/>
    </source>
</evidence>
<dbReference type="FunFam" id="3.30.70.270:FF:000020">
    <property type="entry name" value="Transposon Tf2-6 polyprotein-like Protein"/>
    <property type="match status" value="1"/>
</dbReference>
<dbReference type="Pfam" id="PF00078">
    <property type="entry name" value="RVT_1"/>
    <property type="match status" value="1"/>
</dbReference>
<sequence>MRDEGRGPGPPSDRLSHGPPSRGVKELPDHSINLSGADIDAAYVPTVEMNSPVELRFDSRPQLHTARSLPVDESQRPLARATRRVGTVVRLPPGANVGTGQAHRRHVPLTTHVHLNDAAAPSLSTLLDTGASLSSIHAALLRRLGGTPAGSPMKVHGLGDVETLGWATITIFVPARDSHGFEVLLESTLDFHVLPNFAPGICLGLDFIHGHGVTIDASKGQANIRRYMFPVTEHLPAPSAREAQLCSVEDVYLPARTMSWIPVDTAALNPDVDYTFHPRLMTDADESVQIAGPTALGGKATKHVLVGNYGLRAVHLSRRTPIADAVAAQLGDEAGAPVDDHRMDLGRPISPPCLMAATTDRSAWRPDDADAATQLDLVEGADDPTTSLMRDAETVLVDDHYKVGVDSNGVPHPEVVALLRKHDAAFALDGRPGLIKVEEMSIVVEEGAQLRSEPPRRASPEKREAMDKAIEQLLDWQVIEPSSSPVSSPVLMVRQSDKWRFCVDYRNLNSVTVADRNPLPTTDAVFQTLQGKRWYSSLDAIRGYHQYPVRPEDRWKTAFVCHRGLYQYRTVPFGLRNAPAVFQRMMDNVLGSLRWKTAVVYIDDVVVATVILAEHLESLDLILSRATHLGLKFSPSKCTFAVPSLTLLGRRVSEAGVAVWADRAKAVLEMPAPTTLRELYHVLGLFGYYRAFIPRYAQRSEPLTWLTQGWRWESVGDRTRLVRKDGSVANADRELLPWGDEQERSFADLKRAIGSPPVLAHPDPTRPYILYVDACKDGFAAVLHQVFEDELPTAQPAAYPLTPLPSTTSQHWAAWLRADRYFGPILRRVMQDAEAEPDWVLEQDLLRRRVDALPEAAVPLVLRSVHDHNGHFGYTKTQLAVAKNFWRPRLSEMVRAWVRHCRTCQHTKLGRRVGELDVESDRQLPFEAVAFDLVLGLPRTRSGNDAVFFIHDVFSRMILLTPCKSTIDASGLAAIISDRVLRQGWRPRRLISDSEARVTGRVMQALATSLKAVLTPSPSHHQQSNAVERAVQTAQHALRSMIGESAARWDTRVVPAVEVAMNSTPNVSTGYSPFDLVFLAHPGTVHAVFDVGGAGAGQDFEDLLLAASEHLDDARHATAVARAQQKRRYDASRQPLPSLREGDQVYVRLRDRPVAGFGGGKLEARKLGPFPVAEVLSPHRVRFQLPADLGIGAEFAVDELDVLPASLDPFAGRRDSPDVPAPPVPPLHVAVEPLDAASVADSDIEDDGDREEEPHLPPRRRGAPSALRDFVLCAQASSDVFAVPAELLRDPIATVKQVEIGGRSVTLRERLVAYQSRLTTVSERRLVAPELELCCFAWAFARLAHLLEGAEVTVVTDHLPMAAMLLSDAGAKYGPTNSRCRALLLPHLQNDRFIHRPDKVHKNVDALSRLAMPT</sequence>
<dbReference type="GO" id="GO:0003964">
    <property type="term" value="F:RNA-directed DNA polymerase activity"/>
    <property type="evidence" value="ECO:0007669"/>
    <property type="project" value="UniProtKB-KW"/>
</dbReference>
<gene>
    <name evidence="13" type="ORF">A4X09_0g6954</name>
</gene>
<protein>
    <recommendedName>
        <fullName evidence="1">RNA-directed DNA polymerase</fullName>
        <ecNumber evidence="1">2.7.7.49</ecNumber>
    </recommendedName>
</protein>
<reference evidence="13" key="1">
    <citation type="submission" date="2016-04" db="EMBL/GenBank/DDBJ databases">
        <authorList>
            <person name="Nguyen H.D."/>
            <person name="Samba Siva P."/>
            <person name="Cullis J."/>
            <person name="Levesque C.A."/>
            <person name="Hambleton S."/>
        </authorList>
    </citation>
    <scope>NUCLEOTIDE SEQUENCE</scope>
    <source>
        <strain evidence="13">DAOMC 236422</strain>
    </source>
</reference>
<dbReference type="Gene3D" id="1.10.340.70">
    <property type="match status" value="1"/>
</dbReference>
<keyword evidence="7" id="KW-0694">RNA-binding</keyword>
<dbReference type="InterPro" id="IPR000477">
    <property type="entry name" value="RT_dom"/>
</dbReference>
<keyword evidence="14" id="KW-1185">Reference proteome</keyword>
<dbReference type="SUPFAM" id="SSF56672">
    <property type="entry name" value="DNA/RNA polymerases"/>
    <property type="match status" value="1"/>
</dbReference>
<evidence type="ECO:0000256" key="1">
    <source>
        <dbReference type="ARBA" id="ARBA00012493"/>
    </source>
</evidence>
<keyword evidence="6" id="KW-0378">Hydrolase</keyword>
<evidence type="ECO:0000256" key="3">
    <source>
        <dbReference type="ARBA" id="ARBA00022695"/>
    </source>
</evidence>
<dbReference type="Proteomes" id="UP000078113">
    <property type="component" value="Unassembled WGS sequence"/>
</dbReference>
<evidence type="ECO:0000256" key="8">
    <source>
        <dbReference type="ARBA" id="ARBA00022918"/>
    </source>
</evidence>
<dbReference type="Pfam" id="PF17919">
    <property type="entry name" value="RT_RNaseH_2"/>
    <property type="match status" value="1"/>
</dbReference>
<evidence type="ECO:0000259" key="12">
    <source>
        <dbReference type="PROSITE" id="PS50994"/>
    </source>
</evidence>
<dbReference type="PROSITE" id="PS50994">
    <property type="entry name" value="INTEGRASE"/>
    <property type="match status" value="1"/>
</dbReference>
<dbReference type="GO" id="GO:0016787">
    <property type="term" value="F:hydrolase activity"/>
    <property type="evidence" value="ECO:0007669"/>
    <property type="project" value="UniProtKB-KW"/>
</dbReference>
<dbReference type="InterPro" id="IPR012337">
    <property type="entry name" value="RNaseH-like_sf"/>
</dbReference>
<feature type="region of interest" description="Disordered" evidence="10">
    <location>
        <begin position="1213"/>
        <end position="1232"/>
    </location>
</feature>
<dbReference type="EMBL" id="LWDG02000530">
    <property type="protein sequence ID" value="KAE8264480.1"/>
    <property type="molecule type" value="Genomic_DNA"/>
</dbReference>
<accession>A0A8X7N463</accession>
<dbReference type="Pfam" id="PF17917">
    <property type="entry name" value="RT_RNaseH"/>
    <property type="match status" value="1"/>
</dbReference>
<dbReference type="Gene3D" id="3.10.10.10">
    <property type="entry name" value="HIV Type 1 Reverse Transcriptase, subunit A, domain 1"/>
    <property type="match status" value="1"/>
</dbReference>
<dbReference type="GO" id="GO:0005634">
    <property type="term" value="C:nucleus"/>
    <property type="evidence" value="ECO:0007669"/>
    <property type="project" value="UniProtKB-ARBA"/>
</dbReference>
<feature type="region of interest" description="Disordered" evidence="10">
    <location>
        <begin position="1238"/>
        <end position="1263"/>
    </location>
</feature>
<dbReference type="Gene3D" id="3.30.420.10">
    <property type="entry name" value="Ribonuclease H-like superfamily/Ribonuclease H"/>
    <property type="match status" value="1"/>
</dbReference>
<dbReference type="InterPro" id="IPR043502">
    <property type="entry name" value="DNA/RNA_pol_sf"/>
</dbReference>
<keyword evidence="8" id="KW-0695">RNA-directed DNA polymerase</keyword>
<dbReference type="InterPro" id="IPR041373">
    <property type="entry name" value="RT_RNaseH"/>
</dbReference>
<evidence type="ECO:0000256" key="10">
    <source>
        <dbReference type="SAM" id="MobiDB-lite"/>
    </source>
</evidence>
<dbReference type="CDD" id="cd01647">
    <property type="entry name" value="RT_LTR"/>
    <property type="match status" value="1"/>
</dbReference>
<dbReference type="InterPro" id="IPR050951">
    <property type="entry name" value="Retrovirus_Pol_polyprotein"/>
</dbReference>
<dbReference type="EC" id="2.7.7.49" evidence="1"/>
<dbReference type="InterPro" id="IPR041577">
    <property type="entry name" value="RT_RNaseH_2"/>
</dbReference>
<feature type="domain" description="Integrase catalytic" evidence="12">
    <location>
        <begin position="921"/>
        <end position="1081"/>
    </location>
</feature>
<dbReference type="InterPro" id="IPR001584">
    <property type="entry name" value="Integrase_cat-core"/>
</dbReference>
<reference evidence="13" key="2">
    <citation type="journal article" date="2019" name="IMA Fungus">
        <title>Genome sequencing and comparison of five Tilletia species to identify candidate genes for the detection of regulated species infecting wheat.</title>
        <authorList>
            <person name="Nguyen H.D.T."/>
            <person name="Sultana T."/>
            <person name="Kesanakurti P."/>
            <person name="Hambleton S."/>
        </authorList>
    </citation>
    <scope>NUCLEOTIDE SEQUENCE</scope>
    <source>
        <strain evidence="13">DAOMC 236422</strain>
    </source>
</reference>
<dbReference type="Pfam" id="PF17921">
    <property type="entry name" value="Integrase_H2C2"/>
    <property type="match status" value="1"/>
</dbReference>
<dbReference type="InterPro" id="IPR043128">
    <property type="entry name" value="Rev_trsase/Diguanyl_cyclase"/>
</dbReference>
<dbReference type="PANTHER" id="PTHR37984">
    <property type="entry name" value="PROTEIN CBG26694"/>
    <property type="match status" value="1"/>
</dbReference>
<dbReference type="InterPro" id="IPR041588">
    <property type="entry name" value="Integrase_H2C2"/>
</dbReference>
<dbReference type="Gene3D" id="3.30.70.270">
    <property type="match status" value="2"/>
</dbReference>
<keyword evidence="4" id="KW-0540">Nuclease</keyword>